<dbReference type="GO" id="GO:0006352">
    <property type="term" value="P:DNA-templated transcription initiation"/>
    <property type="evidence" value="ECO:0007669"/>
    <property type="project" value="InterPro"/>
</dbReference>
<evidence type="ECO:0000256" key="4">
    <source>
        <dbReference type="ARBA" id="ARBA00023163"/>
    </source>
</evidence>
<evidence type="ECO:0000256" key="2">
    <source>
        <dbReference type="ARBA" id="ARBA00023015"/>
    </source>
</evidence>
<proteinExistence type="inferred from homology"/>
<keyword evidence="2" id="KW-0805">Transcription regulation</keyword>
<dbReference type="RefSeq" id="WP_185663617.1">
    <property type="nucleotide sequence ID" value="NZ_JACLAW010000005.1"/>
</dbReference>
<dbReference type="InterPro" id="IPR013324">
    <property type="entry name" value="RNA_pol_sigma_r3/r4-like"/>
</dbReference>
<dbReference type="Gene3D" id="1.10.10.10">
    <property type="entry name" value="Winged helix-like DNA-binding domain superfamily/Winged helix DNA-binding domain"/>
    <property type="match status" value="1"/>
</dbReference>
<dbReference type="CDD" id="cd06171">
    <property type="entry name" value="Sigma70_r4"/>
    <property type="match status" value="1"/>
</dbReference>
<dbReference type="GO" id="GO:0003677">
    <property type="term" value="F:DNA binding"/>
    <property type="evidence" value="ECO:0007669"/>
    <property type="project" value="InterPro"/>
</dbReference>
<dbReference type="Proteomes" id="UP000566813">
    <property type="component" value="Unassembled WGS sequence"/>
</dbReference>
<keyword evidence="4" id="KW-0804">Transcription</keyword>
<keyword evidence="3" id="KW-0731">Sigma factor</keyword>
<feature type="domain" description="RNA polymerase sigma factor 70 region 4 type 2" evidence="6">
    <location>
        <begin position="120"/>
        <end position="168"/>
    </location>
</feature>
<keyword evidence="8" id="KW-1185">Reference proteome</keyword>
<dbReference type="SUPFAM" id="SSF88659">
    <property type="entry name" value="Sigma3 and sigma4 domains of RNA polymerase sigma factors"/>
    <property type="match status" value="1"/>
</dbReference>
<dbReference type="NCBIfam" id="TIGR02937">
    <property type="entry name" value="sigma70-ECF"/>
    <property type="match status" value="1"/>
</dbReference>
<dbReference type="SUPFAM" id="SSF88946">
    <property type="entry name" value="Sigma2 domain of RNA polymerase sigma factors"/>
    <property type="match status" value="1"/>
</dbReference>
<evidence type="ECO:0000256" key="3">
    <source>
        <dbReference type="ARBA" id="ARBA00023082"/>
    </source>
</evidence>
<dbReference type="InterPro" id="IPR013249">
    <property type="entry name" value="RNA_pol_sigma70_r4_t2"/>
</dbReference>
<gene>
    <name evidence="7" type="ORF">H7F51_07445</name>
</gene>
<evidence type="ECO:0000259" key="6">
    <source>
        <dbReference type="Pfam" id="PF08281"/>
    </source>
</evidence>
<dbReference type="GO" id="GO:0016987">
    <property type="term" value="F:sigma factor activity"/>
    <property type="evidence" value="ECO:0007669"/>
    <property type="project" value="UniProtKB-KW"/>
</dbReference>
<dbReference type="InterPro" id="IPR014284">
    <property type="entry name" value="RNA_pol_sigma-70_dom"/>
</dbReference>
<dbReference type="InterPro" id="IPR007627">
    <property type="entry name" value="RNA_pol_sigma70_r2"/>
</dbReference>
<dbReference type="Pfam" id="PF04542">
    <property type="entry name" value="Sigma70_r2"/>
    <property type="match status" value="1"/>
</dbReference>
<comment type="caution">
    <text evidence="7">The sequence shown here is derived from an EMBL/GenBank/DDBJ whole genome shotgun (WGS) entry which is preliminary data.</text>
</comment>
<dbReference type="PANTHER" id="PTHR43133">
    <property type="entry name" value="RNA POLYMERASE ECF-TYPE SIGMA FACTO"/>
    <property type="match status" value="1"/>
</dbReference>
<evidence type="ECO:0000313" key="8">
    <source>
        <dbReference type="Proteomes" id="UP000566813"/>
    </source>
</evidence>
<dbReference type="EMBL" id="JACLAW010000005">
    <property type="protein sequence ID" value="MBC2665350.1"/>
    <property type="molecule type" value="Genomic_DNA"/>
</dbReference>
<dbReference type="Gene3D" id="1.10.1740.10">
    <property type="match status" value="1"/>
</dbReference>
<dbReference type="AlphaFoldDB" id="A0A7X1FQY3"/>
<reference evidence="7 8" key="1">
    <citation type="submission" date="2020-08" db="EMBL/GenBank/DDBJ databases">
        <title>The genome sequence of type strain Novosphingobium flavum NBRC 111647.</title>
        <authorList>
            <person name="Liu Y."/>
        </authorList>
    </citation>
    <scope>NUCLEOTIDE SEQUENCE [LARGE SCALE GENOMIC DNA]</scope>
    <source>
        <strain evidence="7 8">NBRC 111647</strain>
    </source>
</reference>
<name>A0A7X1FQY3_9SPHN</name>
<comment type="similarity">
    <text evidence="1">Belongs to the sigma-70 factor family. ECF subfamily.</text>
</comment>
<feature type="domain" description="RNA polymerase sigma-70 region 2" evidence="5">
    <location>
        <begin position="25"/>
        <end position="90"/>
    </location>
</feature>
<dbReference type="InterPro" id="IPR039425">
    <property type="entry name" value="RNA_pol_sigma-70-like"/>
</dbReference>
<sequence>MASDPSHESMDQDAFGKVFLATWSKRYRRALLSFFRRRLPPGDHQEDLVQEVFLRLARRQNLHEIANVDGYIFQSASSVLMDWRRSQARRAFGLHDPIDETLLDVGATPERVILGRDALNRLIVALEDMPSRTQAIFILYHFEEKTHGEIGRALGIAIRTVEDHIARANRYLRDVVEL</sequence>
<organism evidence="7 8">
    <name type="scientific">Novosphingobium flavum</name>
    <dbReference type="NCBI Taxonomy" id="1778672"/>
    <lineage>
        <taxon>Bacteria</taxon>
        <taxon>Pseudomonadati</taxon>
        <taxon>Pseudomonadota</taxon>
        <taxon>Alphaproteobacteria</taxon>
        <taxon>Sphingomonadales</taxon>
        <taxon>Sphingomonadaceae</taxon>
        <taxon>Novosphingobium</taxon>
    </lineage>
</organism>
<protein>
    <submittedName>
        <fullName evidence="7">Sigma-70 family RNA polymerase sigma factor</fullName>
    </submittedName>
</protein>
<dbReference type="Pfam" id="PF08281">
    <property type="entry name" value="Sigma70_r4_2"/>
    <property type="match status" value="1"/>
</dbReference>
<dbReference type="InterPro" id="IPR013325">
    <property type="entry name" value="RNA_pol_sigma_r2"/>
</dbReference>
<dbReference type="PANTHER" id="PTHR43133:SF63">
    <property type="entry name" value="RNA POLYMERASE SIGMA FACTOR FECI-RELATED"/>
    <property type="match status" value="1"/>
</dbReference>
<evidence type="ECO:0000313" key="7">
    <source>
        <dbReference type="EMBL" id="MBC2665350.1"/>
    </source>
</evidence>
<accession>A0A7X1FQY3</accession>
<evidence type="ECO:0000259" key="5">
    <source>
        <dbReference type="Pfam" id="PF04542"/>
    </source>
</evidence>
<dbReference type="InterPro" id="IPR036388">
    <property type="entry name" value="WH-like_DNA-bd_sf"/>
</dbReference>
<evidence type="ECO:0000256" key="1">
    <source>
        <dbReference type="ARBA" id="ARBA00010641"/>
    </source>
</evidence>